<keyword evidence="2" id="KW-1185">Reference proteome</keyword>
<dbReference type="EMBL" id="CP000724">
    <property type="protein sequence ID" value="ABR48405.1"/>
    <property type="molecule type" value="Genomic_DNA"/>
</dbReference>
<organism evidence="1 2">
    <name type="scientific">Alkaliphilus metalliredigens (strain QYMF)</name>
    <dbReference type="NCBI Taxonomy" id="293826"/>
    <lineage>
        <taxon>Bacteria</taxon>
        <taxon>Bacillati</taxon>
        <taxon>Bacillota</taxon>
        <taxon>Clostridia</taxon>
        <taxon>Peptostreptococcales</taxon>
        <taxon>Natronincolaceae</taxon>
        <taxon>Alkaliphilus</taxon>
    </lineage>
</organism>
<sequence>MKAYLGGYTGVENFIDEMKTNPEKLDELKTILLELEVESEEERHSTILANAFIDNINHFLEEESDETLSQYTIIAHKENIRIKIFFQSHKEEYIEKIETIEHIVESIRFIES</sequence>
<dbReference type="RefSeq" id="WP_012063381.1">
    <property type="nucleotide sequence ID" value="NC_009633.1"/>
</dbReference>
<accession>A6TQD7</accession>
<reference evidence="2" key="1">
    <citation type="journal article" date="2016" name="Genome Announc.">
        <title>Complete genome sequence of Alkaliphilus metalliredigens strain QYMF, an alkaliphilic and metal-reducing bacterium isolated from borax-contaminated leachate ponds.</title>
        <authorList>
            <person name="Hwang C."/>
            <person name="Copeland A."/>
            <person name="Lucas S."/>
            <person name="Lapidus A."/>
            <person name="Barry K."/>
            <person name="Detter J.C."/>
            <person name="Glavina Del Rio T."/>
            <person name="Hammon N."/>
            <person name="Israni S."/>
            <person name="Dalin E."/>
            <person name="Tice H."/>
            <person name="Pitluck S."/>
            <person name="Chertkov O."/>
            <person name="Brettin T."/>
            <person name="Bruce D."/>
            <person name="Han C."/>
            <person name="Schmutz J."/>
            <person name="Larimer F."/>
            <person name="Land M.L."/>
            <person name="Hauser L."/>
            <person name="Kyrpides N."/>
            <person name="Mikhailova N."/>
            <person name="Ye Q."/>
            <person name="Zhou J."/>
            <person name="Richardson P."/>
            <person name="Fields M.W."/>
        </authorList>
    </citation>
    <scope>NUCLEOTIDE SEQUENCE [LARGE SCALE GENOMIC DNA]</scope>
    <source>
        <strain evidence="2">QYMF</strain>
    </source>
</reference>
<evidence type="ECO:0000313" key="1">
    <source>
        <dbReference type="EMBL" id="ABR48405.1"/>
    </source>
</evidence>
<dbReference type="STRING" id="293826.Amet_2247"/>
<dbReference type="AlphaFoldDB" id="A6TQD7"/>
<evidence type="ECO:0000313" key="2">
    <source>
        <dbReference type="Proteomes" id="UP000001572"/>
    </source>
</evidence>
<dbReference type="HOGENOM" id="CLU_2140588_0_0_9"/>
<proteinExistence type="predicted"/>
<dbReference type="KEGG" id="amt:Amet_2247"/>
<gene>
    <name evidence="1" type="ordered locus">Amet_2247</name>
</gene>
<dbReference type="Proteomes" id="UP000001572">
    <property type="component" value="Chromosome"/>
</dbReference>
<protein>
    <submittedName>
        <fullName evidence="1">Uncharacterized protein</fullName>
    </submittedName>
</protein>
<name>A6TQD7_ALKMQ</name>